<sequence length="95" mass="11145">MFRVWLDPNQYQQDMTNSIQNGTEDPYESFNIIMRHKPKENNFKAVQEMIRNLMNTECVVPEWLHDIILGYGDPGSAKMPNPPWTSMTHSCPWTT</sequence>
<dbReference type="Pfam" id="PF21143">
    <property type="entry name" value="Aquarius_N_2nd"/>
    <property type="match status" value="1"/>
</dbReference>
<organism evidence="2 3">
    <name type="scientific">Hucho hucho</name>
    <name type="common">huchen</name>
    <dbReference type="NCBI Taxonomy" id="62062"/>
    <lineage>
        <taxon>Eukaryota</taxon>
        <taxon>Metazoa</taxon>
        <taxon>Chordata</taxon>
        <taxon>Craniata</taxon>
        <taxon>Vertebrata</taxon>
        <taxon>Euteleostomi</taxon>
        <taxon>Actinopterygii</taxon>
        <taxon>Neopterygii</taxon>
        <taxon>Teleostei</taxon>
        <taxon>Protacanthopterygii</taxon>
        <taxon>Salmoniformes</taxon>
        <taxon>Salmonidae</taxon>
        <taxon>Salmoninae</taxon>
        <taxon>Hucho</taxon>
    </lineage>
</organism>
<reference evidence="2" key="2">
    <citation type="submission" date="2025-08" db="UniProtKB">
        <authorList>
            <consortium name="Ensembl"/>
        </authorList>
    </citation>
    <scope>IDENTIFICATION</scope>
</reference>
<dbReference type="STRING" id="62062.ENSHHUP00000086824"/>
<dbReference type="Ensembl" id="ENSHHUT00000089536.1">
    <property type="protein sequence ID" value="ENSHHUP00000086824.1"/>
    <property type="gene ID" value="ENSHHUG00000050229.1"/>
</dbReference>
<dbReference type="InterPro" id="IPR048966">
    <property type="entry name" value="Aquarius_b-barrel"/>
</dbReference>
<dbReference type="GeneTree" id="ENSGT00940000156668"/>
<accession>A0A4W5RQS8</accession>
<evidence type="ECO:0000259" key="1">
    <source>
        <dbReference type="Pfam" id="PF21143"/>
    </source>
</evidence>
<proteinExistence type="predicted"/>
<keyword evidence="3" id="KW-1185">Reference proteome</keyword>
<reference evidence="2" key="3">
    <citation type="submission" date="2025-09" db="UniProtKB">
        <authorList>
            <consortium name="Ensembl"/>
        </authorList>
    </citation>
    <scope>IDENTIFICATION</scope>
</reference>
<reference evidence="3" key="1">
    <citation type="submission" date="2018-06" db="EMBL/GenBank/DDBJ databases">
        <title>Genome assembly of Danube salmon.</title>
        <authorList>
            <person name="Macqueen D.J."/>
            <person name="Gundappa M.K."/>
        </authorList>
    </citation>
    <scope>NUCLEOTIDE SEQUENCE [LARGE SCALE GENOMIC DNA]</scope>
</reference>
<dbReference type="AlphaFoldDB" id="A0A4W5RQS8"/>
<feature type="domain" description="RNA helicase aquarius beta-barrel" evidence="1">
    <location>
        <begin position="2"/>
        <end position="35"/>
    </location>
</feature>
<evidence type="ECO:0000313" key="2">
    <source>
        <dbReference type="Ensembl" id="ENSHHUP00000086824.1"/>
    </source>
</evidence>
<dbReference type="Proteomes" id="UP000314982">
    <property type="component" value="Unassembled WGS sequence"/>
</dbReference>
<protein>
    <recommendedName>
        <fullName evidence="1">RNA helicase aquarius beta-barrel domain-containing protein</fullName>
    </recommendedName>
</protein>
<evidence type="ECO:0000313" key="3">
    <source>
        <dbReference type="Proteomes" id="UP000314982"/>
    </source>
</evidence>
<name>A0A4W5RQS8_9TELE</name>